<evidence type="ECO:0000256" key="2">
    <source>
        <dbReference type="ARBA" id="ARBA00023125"/>
    </source>
</evidence>
<evidence type="ECO:0000256" key="1">
    <source>
        <dbReference type="ARBA" id="ARBA00023015"/>
    </source>
</evidence>
<protein>
    <recommendedName>
        <fullName evidence="4">HTH marR-type domain-containing protein</fullName>
    </recommendedName>
</protein>
<dbReference type="AlphaFoldDB" id="A0A212JNL6"/>
<keyword evidence="2" id="KW-0238">DNA-binding</keyword>
<dbReference type="Pfam" id="PF01047">
    <property type="entry name" value="MarR"/>
    <property type="match status" value="1"/>
</dbReference>
<dbReference type="InterPro" id="IPR036390">
    <property type="entry name" value="WH_DNA-bd_sf"/>
</dbReference>
<dbReference type="PROSITE" id="PS50995">
    <property type="entry name" value="HTH_MARR_2"/>
    <property type="match status" value="1"/>
</dbReference>
<dbReference type="RefSeq" id="WP_296941558.1">
    <property type="nucleotide sequence ID" value="NZ_LT599032.1"/>
</dbReference>
<dbReference type="EMBL" id="FLUM01000002">
    <property type="protein sequence ID" value="SBW01019.1"/>
    <property type="molecule type" value="Genomic_DNA"/>
</dbReference>
<dbReference type="GO" id="GO:0003677">
    <property type="term" value="F:DNA binding"/>
    <property type="evidence" value="ECO:0007669"/>
    <property type="project" value="UniProtKB-KW"/>
</dbReference>
<evidence type="ECO:0000259" key="4">
    <source>
        <dbReference type="PROSITE" id="PS50995"/>
    </source>
</evidence>
<proteinExistence type="predicted"/>
<organism evidence="5">
    <name type="scientific">uncultured Dysgonomonas sp</name>
    <dbReference type="NCBI Taxonomy" id="206096"/>
    <lineage>
        <taxon>Bacteria</taxon>
        <taxon>Pseudomonadati</taxon>
        <taxon>Bacteroidota</taxon>
        <taxon>Bacteroidia</taxon>
        <taxon>Bacteroidales</taxon>
        <taxon>Dysgonomonadaceae</taxon>
        <taxon>Dysgonomonas</taxon>
        <taxon>environmental samples</taxon>
    </lineage>
</organism>
<dbReference type="SUPFAM" id="SSF46785">
    <property type="entry name" value="Winged helix' DNA-binding domain"/>
    <property type="match status" value="1"/>
</dbReference>
<gene>
    <name evidence="5" type="ORF">KL86DYS1_20347</name>
</gene>
<reference evidence="5" key="1">
    <citation type="submission" date="2016-04" db="EMBL/GenBank/DDBJ databases">
        <authorList>
            <person name="Evans L.H."/>
            <person name="Alamgir A."/>
            <person name="Owens N."/>
            <person name="Weber N.D."/>
            <person name="Virtaneva K."/>
            <person name="Barbian K."/>
            <person name="Babar A."/>
            <person name="Rosenke K."/>
        </authorList>
    </citation>
    <scope>NUCLEOTIDE SEQUENCE</scope>
    <source>
        <strain evidence="5">86-1</strain>
    </source>
</reference>
<accession>A0A212JNL6</accession>
<dbReference type="SMART" id="SM00347">
    <property type="entry name" value="HTH_MARR"/>
    <property type="match status" value="1"/>
</dbReference>
<dbReference type="PANTHER" id="PTHR42756">
    <property type="entry name" value="TRANSCRIPTIONAL REGULATOR, MARR"/>
    <property type="match status" value="1"/>
</dbReference>
<dbReference type="Gene3D" id="1.10.10.10">
    <property type="entry name" value="Winged helix-like DNA-binding domain superfamily/Winged helix DNA-binding domain"/>
    <property type="match status" value="1"/>
</dbReference>
<evidence type="ECO:0000256" key="3">
    <source>
        <dbReference type="ARBA" id="ARBA00023163"/>
    </source>
</evidence>
<dbReference type="GO" id="GO:0003700">
    <property type="term" value="F:DNA-binding transcription factor activity"/>
    <property type="evidence" value="ECO:0007669"/>
    <property type="project" value="InterPro"/>
</dbReference>
<evidence type="ECO:0000313" key="5">
    <source>
        <dbReference type="EMBL" id="SBW01019.1"/>
    </source>
</evidence>
<name>A0A212JNL6_9BACT</name>
<feature type="domain" description="HTH marR-type" evidence="4">
    <location>
        <begin position="1"/>
        <end position="146"/>
    </location>
</feature>
<keyword evidence="3" id="KW-0804">Transcription</keyword>
<dbReference type="InterPro" id="IPR000835">
    <property type="entry name" value="HTH_MarR-typ"/>
</dbReference>
<keyword evidence="1" id="KW-0805">Transcription regulation</keyword>
<dbReference type="InterPro" id="IPR036388">
    <property type="entry name" value="WH-like_DNA-bd_sf"/>
</dbReference>
<sequence length="146" mass="16992">MYESNIVAIDHLFNQVIKLWTKRKKQVLDNCGLTHSQFEILSAIYHFTVSRQEIIQIDLSEKTGIDPMTTSTILRNLEKKQFVTRMRGTENTRVVYIKLTAEGIDVYKCAFSSISEMNNSLYCRVNRNNLVKQLRLLSDELCKINN</sequence>
<dbReference type="PANTHER" id="PTHR42756:SF1">
    <property type="entry name" value="TRANSCRIPTIONAL REPRESSOR OF EMRAB OPERON"/>
    <property type="match status" value="1"/>
</dbReference>